<reference evidence="2" key="1">
    <citation type="journal article" date="2019" name="Org. Lett.">
        <title>Two Biosynthetic Pathways in Jahnella thaxteri for Thaxteramides, Distinct Types of Lipopeptides.</title>
        <authorList>
            <person name="Oueis E."/>
            <person name="Klefisch T."/>
            <person name="Zaburannyi N."/>
            <person name="Garcia R."/>
            <person name="Plaza A."/>
            <person name="Muller R."/>
        </authorList>
    </citation>
    <scope>NUCLEOTIDE SEQUENCE</scope>
    <source>
        <strain evidence="2">MSr9139</strain>
    </source>
</reference>
<feature type="transmembrane region" description="Helical" evidence="1">
    <location>
        <begin position="103"/>
        <end position="123"/>
    </location>
</feature>
<feature type="transmembrane region" description="Helical" evidence="1">
    <location>
        <begin position="135"/>
        <end position="157"/>
    </location>
</feature>
<dbReference type="EMBL" id="MK551162">
    <property type="protein sequence ID" value="QDA77062.1"/>
    <property type="molecule type" value="Genomic_DNA"/>
</dbReference>
<dbReference type="AlphaFoldDB" id="A0A4Y5T0Z1"/>
<feature type="transmembrane region" description="Helical" evidence="1">
    <location>
        <begin position="37"/>
        <end position="55"/>
    </location>
</feature>
<proteinExistence type="predicted"/>
<accession>A0A4Y5T0Z1</accession>
<feature type="transmembrane region" description="Helical" evidence="1">
    <location>
        <begin position="219"/>
        <end position="240"/>
    </location>
</feature>
<keyword evidence="1" id="KW-0472">Membrane</keyword>
<organism evidence="2">
    <name type="scientific">Jahnella sp. MSr9139</name>
    <dbReference type="NCBI Taxonomy" id="1434086"/>
    <lineage>
        <taxon>Bacteria</taxon>
        <taxon>Pseudomonadati</taxon>
        <taxon>Myxococcota</taxon>
        <taxon>Polyangia</taxon>
        <taxon>Polyangiales</taxon>
        <taxon>Polyangiaceae</taxon>
        <taxon>Jahnella</taxon>
    </lineage>
</organism>
<dbReference type="SUPFAM" id="SSF48452">
    <property type="entry name" value="TPR-like"/>
    <property type="match status" value="1"/>
</dbReference>
<keyword evidence="1" id="KW-1133">Transmembrane helix</keyword>
<feature type="transmembrane region" description="Helical" evidence="1">
    <location>
        <begin position="12"/>
        <end position="31"/>
    </location>
</feature>
<evidence type="ECO:0000313" key="2">
    <source>
        <dbReference type="EMBL" id="QDA77062.1"/>
    </source>
</evidence>
<keyword evidence="1" id="KW-0812">Transmembrane</keyword>
<feature type="transmembrane region" description="Helical" evidence="1">
    <location>
        <begin position="67"/>
        <end position="91"/>
    </location>
</feature>
<evidence type="ECO:0000256" key="1">
    <source>
        <dbReference type="SAM" id="Phobius"/>
    </source>
</evidence>
<name>A0A4Y5T0Z1_9BACT</name>
<dbReference type="Gene3D" id="1.25.40.10">
    <property type="entry name" value="Tetratricopeptide repeat domain"/>
    <property type="match status" value="1"/>
</dbReference>
<dbReference type="InterPro" id="IPR011990">
    <property type="entry name" value="TPR-like_helical_dom_sf"/>
</dbReference>
<evidence type="ECO:0008006" key="3">
    <source>
        <dbReference type="Google" id="ProtNLM"/>
    </source>
</evidence>
<feature type="transmembrane region" description="Helical" evidence="1">
    <location>
        <begin position="187"/>
        <end position="207"/>
    </location>
</feature>
<protein>
    <recommendedName>
        <fullName evidence="3">Tetratricopeptide repeat protein</fullName>
    </recommendedName>
</protein>
<sequence>MPRFLRSLPARIGAAIVAALMGLIGFIPLFGGPGYESALAAGLLVPGAAAIVTALEIARHRPDPPEALARGVANGAALAAIAYLTTLAHGIRVGFCDGVGGSTLFALGPGVGAVLGGAWGAAAGEIAAGRKRRRLFATLAALGGPLASIAVSIVRFVTSPMIFAYDPFVGYFSGTLYDTIVEHAGLYTYRLGSAATLLAAAVMALHLGRDELGRPAYRAAGRPGLLLLGGVALIASFAAITRGDQLGHWHTAGSIAAELGARAEGARCDVIYPRALPAEDARRFARDCDGHVAASERWLGAPALVDGQPMRVRAYLFESAEQKAALMGAARTYIAKPWRREVYLQVDDYPHPALGHEIMHVVAGAFGRGPFRIAGRLGGILPDPGLIEGIAVAGAPREGDLTPREWAKAMKDLGILPRLGRLFALGFLAENSSTAYTVSGAFVAHVRERHGAEAVRAWYGGRPLPEITGASWEEMERAWHAELDAIALPEAARVQAEARFDKPAIFGRRCPRVVDACRREAERLRARGDLAGAIEQYRRIVELDQSPAVRLEADILRVSAEAAGVVPPSGAPFAAGIAPPEGHVAGESPEDPALPGVPRHVRDKAVEVRADRALVAGDGERAAAGYQEVASRVVDEDKLRTLDVKIAAAGDERARQAITELLIGTAGRGPDPVRAAELLGAWAATAPTDGLPMYLLARRYVGEGRFAEAAERLDHALAAEITLPRVRTEAERLRLVVACGLGDSATAGRMLEAYVARGVSEARREAARRLLERCSAAP</sequence>